<dbReference type="InterPro" id="IPR016181">
    <property type="entry name" value="Acyl_CoA_acyltransferase"/>
</dbReference>
<dbReference type="InterPro" id="IPR018311">
    <property type="entry name" value="Autoind_synth_CS"/>
</dbReference>
<dbReference type="GO" id="GO:0007165">
    <property type="term" value="P:signal transduction"/>
    <property type="evidence" value="ECO:0007669"/>
    <property type="project" value="TreeGrafter"/>
</dbReference>
<evidence type="ECO:0000256" key="6">
    <source>
        <dbReference type="ARBA" id="ARBA00048576"/>
    </source>
</evidence>
<comment type="catalytic activity">
    <reaction evidence="6 8">
        <text>a fatty acyl-[ACP] + S-adenosyl-L-methionine = an N-acyl-L-homoserine lactone + S-methyl-5'-thioadenosine + holo-[ACP] + H(+)</text>
        <dbReference type="Rhea" id="RHEA:10096"/>
        <dbReference type="Rhea" id="RHEA-COMP:9685"/>
        <dbReference type="Rhea" id="RHEA-COMP:14125"/>
        <dbReference type="ChEBI" id="CHEBI:15378"/>
        <dbReference type="ChEBI" id="CHEBI:17509"/>
        <dbReference type="ChEBI" id="CHEBI:55474"/>
        <dbReference type="ChEBI" id="CHEBI:59789"/>
        <dbReference type="ChEBI" id="CHEBI:64479"/>
        <dbReference type="ChEBI" id="CHEBI:138651"/>
        <dbReference type="EC" id="2.3.1.184"/>
    </reaction>
</comment>
<dbReference type="Proteomes" id="UP001155820">
    <property type="component" value="Unassembled WGS sequence"/>
</dbReference>
<keyword evidence="2 7" id="KW-0673">Quorum sensing</keyword>
<accession>A0AA44EGK5</accession>
<dbReference type="NCBIfam" id="NF010408">
    <property type="entry name" value="PRK13834.1"/>
    <property type="match status" value="1"/>
</dbReference>
<evidence type="ECO:0000256" key="2">
    <source>
        <dbReference type="ARBA" id="ARBA00022654"/>
    </source>
</evidence>
<dbReference type="EMBL" id="JABRWM010000001">
    <property type="protein sequence ID" value="NRF17652.1"/>
    <property type="molecule type" value="Genomic_DNA"/>
</dbReference>
<keyword evidence="3 8" id="KW-0808">Transferase</keyword>
<name>A0AA44EGK5_9HYPH</name>
<dbReference type="SUPFAM" id="SSF55729">
    <property type="entry name" value="Acyl-CoA N-acyltransferases (Nat)"/>
    <property type="match status" value="1"/>
</dbReference>
<dbReference type="PANTHER" id="PTHR39322">
    <property type="entry name" value="ACYL-HOMOSERINE-LACTONE SYNTHASE"/>
    <property type="match status" value="1"/>
</dbReference>
<reference evidence="9" key="1">
    <citation type="submission" date="2019-07" db="EMBL/GenBank/DDBJ databases">
        <title>FDA dAtabase for Regulatory Grade micrObial Sequences (FDA-ARGOS): Supporting development and validation of Infectious Disease Dx tests.</title>
        <authorList>
            <person name="Bachman M."/>
            <person name="Young C."/>
            <person name="Tallon L."/>
            <person name="Sadzewicz L."/>
            <person name="Vavikolanu K."/>
            <person name="Mehta A."/>
            <person name="Aluvathingal J."/>
            <person name="Nadendla S."/>
            <person name="Nandy P."/>
            <person name="Geyer C."/>
            <person name="Yan Y."/>
            <person name="Sichtig H."/>
        </authorList>
    </citation>
    <scope>NUCLEOTIDE SEQUENCE</scope>
    <source>
        <strain evidence="9">FDAARGOS_618</strain>
        <plasmid evidence="9">unnamed1</plasmid>
    </source>
</reference>
<dbReference type="PROSITE" id="PS00949">
    <property type="entry name" value="AUTOINDUCER_SYNTH_1"/>
    <property type="match status" value="1"/>
</dbReference>
<evidence type="ECO:0000256" key="1">
    <source>
        <dbReference type="ARBA" id="ARBA00012340"/>
    </source>
</evidence>
<evidence type="ECO:0000256" key="4">
    <source>
        <dbReference type="ARBA" id="ARBA00022691"/>
    </source>
</evidence>
<dbReference type="PANTHER" id="PTHR39322:SF1">
    <property type="entry name" value="ISOVALERYL-HOMOSERINE LACTONE SYNTHASE"/>
    <property type="match status" value="1"/>
</dbReference>
<keyword evidence="5 7" id="KW-0071">Autoinducer synthesis</keyword>
<evidence type="ECO:0000256" key="7">
    <source>
        <dbReference type="PROSITE-ProRule" id="PRU00533"/>
    </source>
</evidence>
<evidence type="ECO:0000313" key="10">
    <source>
        <dbReference type="Proteomes" id="UP001155820"/>
    </source>
</evidence>
<proteinExistence type="inferred from homology"/>
<comment type="similarity">
    <text evidence="7 8">Belongs to the autoinducer synthase family.</text>
</comment>
<keyword evidence="10" id="KW-1185">Reference proteome</keyword>
<sequence length="208" mass="22876">MQLLAISTPRTAKEERLLAAQHALRAKVFADRLGWEVDVDDGMEMDRFDDLRPTYILAVGGDDRVHGCARLLPATGPTMIQEIFPSLLPDGRLFAHAAMIESSRFCVDTQSQGSSAQSSINNVTQAMFAGIIEWSIVNGFSDIVTVTDLRFERILSRVGWPLQRLGTPQKIGVTTAIAGVLPADRASFQRLQPPHYRSLIATSFHKAA</sequence>
<dbReference type="EC" id="2.3.1.184" evidence="1 8"/>
<dbReference type="Pfam" id="PF00765">
    <property type="entry name" value="Autoind_synth"/>
    <property type="match status" value="1"/>
</dbReference>
<evidence type="ECO:0000256" key="5">
    <source>
        <dbReference type="ARBA" id="ARBA00022929"/>
    </source>
</evidence>
<dbReference type="GO" id="GO:0009372">
    <property type="term" value="P:quorum sensing"/>
    <property type="evidence" value="ECO:0007669"/>
    <property type="project" value="UniProtKB-UniRule"/>
</dbReference>
<geneLocation type="plasmid" evidence="9">
    <name>unnamed1</name>
</geneLocation>
<dbReference type="GO" id="GO:0061579">
    <property type="term" value="F:N-acyl homoserine lactone synthase activity"/>
    <property type="evidence" value="ECO:0007669"/>
    <property type="project" value="UniProtKB-UniRule"/>
</dbReference>
<dbReference type="PROSITE" id="PS51187">
    <property type="entry name" value="AUTOINDUCER_SYNTH_2"/>
    <property type="match status" value="1"/>
</dbReference>
<evidence type="ECO:0000313" key="9">
    <source>
        <dbReference type="EMBL" id="NRF17652.1"/>
    </source>
</evidence>
<evidence type="ECO:0000256" key="8">
    <source>
        <dbReference type="RuleBase" id="RU361135"/>
    </source>
</evidence>
<comment type="caution">
    <text evidence="9">The sequence shown here is derived from an EMBL/GenBank/DDBJ whole genome shotgun (WGS) entry which is preliminary data.</text>
</comment>
<organism evidence="9 10">
    <name type="scientific">Agrobacterium pusense</name>
    <dbReference type="NCBI Taxonomy" id="648995"/>
    <lineage>
        <taxon>Bacteria</taxon>
        <taxon>Pseudomonadati</taxon>
        <taxon>Pseudomonadota</taxon>
        <taxon>Alphaproteobacteria</taxon>
        <taxon>Hyphomicrobiales</taxon>
        <taxon>Rhizobiaceae</taxon>
        <taxon>Rhizobium/Agrobacterium group</taxon>
        <taxon>Agrobacterium</taxon>
    </lineage>
</organism>
<protein>
    <recommendedName>
        <fullName evidence="1 8">Acyl-homoserine-lactone synthase</fullName>
        <ecNumber evidence="1 8">2.3.1.184</ecNumber>
    </recommendedName>
    <alternativeName>
        <fullName evidence="8">Autoinducer synthesis protein</fullName>
    </alternativeName>
</protein>
<keyword evidence="9" id="KW-0614">Plasmid</keyword>
<keyword evidence="4 8" id="KW-0949">S-adenosyl-L-methionine</keyword>
<dbReference type="AlphaFoldDB" id="A0AA44EGK5"/>
<dbReference type="PRINTS" id="PR01549">
    <property type="entry name" value="AUTOINDCRSYN"/>
</dbReference>
<dbReference type="RefSeq" id="WP_112635409.1">
    <property type="nucleotide sequence ID" value="NZ_JABRWM010000001.1"/>
</dbReference>
<gene>
    <name evidence="9" type="ORF">FOB26_00565</name>
</gene>
<dbReference type="InterPro" id="IPR001690">
    <property type="entry name" value="Autoind_synthase"/>
</dbReference>
<evidence type="ECO:0000256" key="3">
    <source>
        <dbReference type="ARBA" id="ARBA00022679"/>
    </source>
</evidence>
<dbReference type="Gene3D" id="3.40.630.30">
    <property type="match status" value="1"/>
</dbReference>